<organism evidence="1 2">
    <name type="scientific">Bradyrhizobium quebecense</name>
    <dbReference type="NCBI Taxonomy" id="2748629"/>
    <lineage>
        <taxon>Bacteria</taxon>
        <taxon>Pseudomonadati</taxon>
        <taxon>Pseudomonadota</taxon>
        <taxon>Alphaproteobacteria</taxon>
        <taxon>Hyphomicrobiales</taxon>
        <taxon>Nitrobacteraceae</taxon>
        <taxon>Bradyrhizobium</taxon>
    </lineage>
</organism>
<proteinExistence type="predicted"/>
<protein>
    <submittedName>
        <fullName evidence="1">Uncharacterized protein</fullName>
    </submittedName>
</protein>
<keyword evidence="2" id="KW-1185">Reference proteome</keyword>
<comment type="caution">
    <text evidence="1">The sequence shown here is derived from an EMBL/GenBank/DDBJ whole genome shotgun (WGS) entry which is preliminary data.</text>
</comment>
<dbReference type="EMBL" id="JAGEPA010000001">
    <property type="protein sequence ID" value="MBO1435369.1"/>
    <property type="molecule type" value="Genomic_DNA"/>
</dbReference>
<gene>
    <name evidence="1" type="ORF">J4P68_39560</name>
</gene>
<reference evidence="1" key="1">
    <citation type="journal article" date="2021" name="Int. J. Syst. Evol. Microbiol.">
        <title>Bradyrhizobium septentrionale sp. nov. (sv. septentrionale) and Bradyrhizobium quebecense sp. nov. (sv. septentrionale) associated with legumes native to Canada possess rearranged symbiosis genes and numerous insertion sequences.</title>
        <authorList>
            <person name="Bromfield E.S.P."/>
            <person name="Cloutier S."/>
        </authorList>
    </citation>
    <scope>NUCLEOTIDE SEQUENCE</scope>
    <source>
        <strain evidence="1">12S5</strain>
    </source>
</reference>
<name>A0ABS3MV61_9BRAD</name>
<accession>A0ABS3MV61</accession>
<evidence type="ECO:0000313" key="1">
    <source>
        <dbReference type="EMBL" id="MBO1435369.1"/>
    </source>
</evidence>
<evidence type="ECO:0000313" key="2">
    <source>
        <dbReference type="Proteomes" id="UP000692816"/>
    </source>
</evidence>
<dbReference type="Proteomes" id="UP000692816">
    <property type="component" value="Unassembled WGS sequence"/>
</dbReference>
<dbReference type="RefSeq" id="WP_207839940.1">
    <property type="nucleotide sequence ID" value="NZ_CP088282.1"/>
</dbReference>
<sequence length="120" mass="12863">MGFVERNSDGAIVGWFACQQPAPIVTEQVADDDPAVIEFLNPPAPVPASCTKLGLKRAFDELGTWAAVKAAIAADANVQEEWDLATEIRRADPLVQHMIAIVGLTDAQVDQLLIRANALV</sequence>